<keyword evidence="3 7" id="KW-0732">Signal</keyword>
<evidence type="ECO:0000259" key="8">
    <source>
        <dbReference type="PROSITE" id="PS50090"/>
    </source>
</evidence>
<dbReference type="InterPro" id="IPR009057">
    <property type="entry name" value="Homeodomain-like_sf"/>
</dbReference>
<dbReference type="AlphaFoldDB" id="A0A0N4UF42"/>
<dbReference type="GO" id="GO:0012505">
    <property type="term" value="C:endomembrane system"/>
    <property type="evidence" value="ECO:0007669"/>
    <property type="project" value="UniProtKB-SubCell"/>
</dbReference>
<dbReference type="STRING" id="318479.A0A0N4UF42"/>
<dbReference type="Proteomes" id="UP000274756">
    <property type="component" value="Unassembled WGS sequence"/>
</dbReference>
<feature type="signal peptide" evidence="7">
    <location>
        <begin position="1"/>
        <end position="18"/>
    </location>
</feature>
<evidence type="ECO:0000313" key="9">
    <source>
        <dbReference type="EMBL" id="VDN51001.1"/>
    </source>
</evidence>
<accession>A0A0N4UF42</accession>
<evidence type="ECO:0000256" key="5">
    <source>
        <dbReference type="ARBA" id="ARBA00023136"/>
    </source>
</evidence>
<gene>
    <name evidence="9" type="ORF">DME_LOCUS974</name>
</gene>
<evidence type="ECO:0000256" key="1">
    <source>
        <dbReference type="ARBA" id="ARBA00004123"/>
    </source>
</evidence>
<evidence type="ECO:0000313" key="12">
    <source>
        <dbReference type="WBParaSite" id="DME_0000603501-mRNA-1"/>
    </source>
</evidence>
<proteinExistence type="predicted"/>
<dbReference type="Proteomes" id="UP000038040">
    <property type="component" value="Unplaced"/>
</dbReference>
<protein>
    <submittedName>
        <fullName evidence="12">SANT domain-containing protein</fullName>
    </submittedName>
</protein>
<dbReference type="Gene3D" id="1.10.10.60">
    <property type="entry name" value="Homeodomain-like"/>
    <property type="match status" value="1"/>
</dbReference>
<comment type="subcellular location">
    <subcellularLocation>
        <location evidence="6">Endomembrane system</location>
        <topology evidence="6">Single-pass membrane protein</topology>
    </subcellularLocation>
    <subcellularLocation>
        <location evidence="1">Nucleus</location>
    </subcellularLocation>
</comment>
<feature type="chain" id="PRO_5033230612" evidence="7">
    <location>
        <begin position="19"/>
        <end position="283"/>
    </location>
</feature>
<keyword evidence="5" id="KW-0472">Membrane</keyword>
<name>A0A0N4UF42_DRAME</name>
<evidence type="ECO:0000256" key="7">
    <source>
        <dbReference type="SAM" id="SignalP"/>
    </source>
</evidence>
<dbReference type="PANTHER" id="PTHR44653:SF2">
    <property type="entry name" value="DNAJ HOMOLOG SUBFAMILY C MEMBER 1"/>
    <property type="match status" value="1"/>
</dbReference>
<sequence>MKQISLCCFLVILLNVNGWVNDEKLRIYDLIDEINANFYEFFNLSRIAAVYEILRSTDRRAIYDQILGEGLPDWRRPVYYYRFNVVNVVVNGHQDRIVIKRAQVPTFVPFHEYEVASDVKAFKAVNDIFSFGPNPETSGTGGEKKYEWSLEEMKTLIKLCNTKYRIGTPNRALQIQNGLMKVFRDMNLNDEMTNAFNLTMLKTSKKSGKNCIDAEKFDNGLSNSGIWTQIDQRNLEIALVRFPKGTEDRWDKIVEYVPNKTKQQCIDRFKELNELIRQRRFKK</sequence>
<reference evidence="9 11" key="2">
    <citation type="submission" date="2018-11" db="EMBL/GenBank/DDBJ databases">
        <authorList>
            <consortium name="Pathogen Informatics"/>
        </authorList>
    </citation>
    <scope>NUCLEOTIDE SEQUENCE [LARGE SCALE GENOMIC DNA]</scope>
</reference>
<dbReference type="EMBL" id="UYYG01000011">
    <property type="protein sequence ID" value="VDN51001.1"/>
    <property type="molecule type" value="Genomic_DNA"/>
</dbReference>
<dbReference type="CDD" id="cd00167">
    <property type="entry name" value="SANT"/>
    <property type="match status" value="1"/>
</dbReference>
<organism evidence="10 12">
    <name type="scientific">Dracunculus medinensis</name>
    <name type="common">Guinea worm</name>
    <dbReference type="NCBI Taxonomy" id="318479"/>
    <lineage>
        <taxon>Eukaryota</taxon>
        <taxon>Metazoa</taxon>
        <taxon>Ecdysozoa</taxon>
        <taxon>Nematoda</taxon>
        <taxon>Chromadorea</taxon>
        <taxon>Rhabditida</taxon>
        <taxon>Spirurina</taxon>
        <taxon>Dracunculoidea</taxon>
        <taxon>Dracunculidae</taxon>
        <taxon>Dracunculus</taxon>
    </lineage>
</organism>
<keyword evidence="11" id="KW-1185">Reference proteome</keyword>
<feature type="domain" description="Myb-like" evidence="8">
    <location>
        <begin position="223"/>
        <end position="273"/>
    </location>
</feature>
<keyword evidence="2" id="KW-0812">Transmembrane</keyword>
<evidence type="ECO:0000256" key="6">
    <source>
        <dbReference type="ARBA" id="ARBA00037847"/>
    </source>
</evidence>
<dbReference type="WBParaSite" id="DME_0000603501-mRNA-1">
    <property type="protein sequence ID" value="DME_0000603501-mRNA-1"/>
    <property type="gene ID" value="DME_0000603501"/>
</dbReference>
<dbReference type="SMART" id="SM00717">
    <property type="entry name" value="SANT"/>
    <property type="match status" value="1"/>
</dbReference>
<dbReference type="Pfam" id="PF23082">
    <property type="entry name" value="Myb_DNA-binding_2"/>
    <property type="match status" value="1"/>
</dbReference>
<reference evidence="12" key="1">
    <citation type="submission" date="2017-02" db="UniProtKB">
        <authorList>
            <consortium name="WormBaseParasite"/>
        </authorList>
    </citation>
    <scope>IDENTIFICATION</scope>
</reference>
<evidence type="ECO:0000256" key="3">
    <source>
        <dbReference type="ARBA" id="ARBA00022729"/>
    </source>
</evidence>
<evidence type="ECO:0000313" key="10">
    <source>
        <dbReference type="Proteomes" id="UP000038040"/>
    </source>
</evidence>
<dbReference type="PANTHER" id="PTHR44653">
    <property type="entry name" value="DNAJ HOMOLOG SUBFAMILY C MEMBER 1"/>
    <property type="match status" value="1"/>
</dbReference>
<evidence type="ECO:0000256" key="4">
    <source>
        <dbReference type="ARBA" id="ARBA00022989"/>
    </source>
</evidence>
<dbReference type="InterPro" id="IPR052606">
    <property type="entry name" value="DnaJ_domain_protein"/>
</dbReference>
<dbReference type="GO" id="GO:0005634">
    <property type="term" value="C:nucleus"/>
    <property type="evidence" value="ECO:0007669"/>
    <property type="project" value="UniProtKB-SubCell"/>
</dbReference>
<evidence type="ECO:0000313" key="11">
    <source>
        <dbReference type="Proteomes" id="UP000274756"/>
    </source>
</evidence>
<dbReference type="OrthoDB" id="10250354at2759"/>
<keyword evidence="4" id="KW-1133">Transmembrane helix</keyword>
<dbReference type="InterPro" id="IPR001005">
    <property type="entry name" value="SANT/Myb"/>
</dbReference>
<evidence type="ECO:0000256" key="2">
    <source>
        <dbReference type="ARBA" id="ARBA00022692"/>
    </source>
</evidence>
<dbReference type="PROSITE" id="PS50090">
    <property type="entry name" value="MYB_LIKE"/>
    <property type="match status" value="1"/>
</dbReference>
<dbReference type="SUPFAM" id="SSF46689">
    <property type="entry name" value="Homeodomain-like"/>
    <property type="match status" value="1"/>
</dbReference>